<gene>
    <name evidence="2" type="ORF">MNBD_GAMMA21-2756</name>
</gene>
<dbReference type="PROSITE" id="PS51257">
    <property type="entry name" value="PROKAR_LIPOPROTEIN"/>
    <property type="match status" value="1"/>
</dbReference>
<protein>
    <recommendedName>
        <fullName evidence="1">Phosphatidate phosphatase APP1 catalytic domain-containing protein</fullName>
    </recommendedName>
</protein>
<accession>A0A3B0ZWB4</accession>
<evidence type="ECO:0000259" key="1">
    <source>
        <dbReference type="Pfam" id="PF09949"/>
    </source>
</evidence>
<dbReference type="SUPFAM" id="SSF56784">
    <property type="entry name" value="HAD-like"/>
    <property type="match status" value="1"/>
</dbReference>
<sequence length="370" mass="41706">MMLKHRLFVNILQALMAVMVTISLVSCDGKQTATTAGTNLKANTDVLLFPTNAMFDPASNQWQLDIHGWVYAPENGSVWRNTLIASLALFIDAEKGSPDGDRFEQRSAMFLVDNKPDQTIIVKAAKQSFNAPVTGDNGHFEFSAAMQPGEKLCQDWLDVQVVTQADDNRPLGGQIQCLTNDGISVISDIDDTIKDSNVLDKKKLLIKTFLKEFQAVKGMSEIYRHWQTKGYRFHYVSSSPWQLYPVLSEFIDKESYPRGSMHLKLIRVKDQSILNLFATPEEGKVPTITKLLTNYPERRFILVGDSGERDANIYADIAKRYPGRIIKIYIRDVRGDIPAVEKIFADLPKNQWMVFSSPTEILSNQALLNP</sequence>
<dbReference type="PANTHER" id="PTHR28208">
    <property type="entry name" value="PHOSPHATIDATE PHOSPHATASE APP1"/>
    <property type="match status" value="1"/>
</dbReference>
<dbReference type="InterPro" id="IPR019236">
    <property type="entry name" value="APP1_cat"/>
</dbReference>
<dbReference type="PANTHER" id="PTHR28208:SF3">
    <property type="entry name" value="PHOSPHATIDATE PHOSPHATASE APP1"/>
    <property type="match status" value="1"/>
</dbReference>
<reference evidence="2" key="1">
    <citation type="submission" date="2018-06" db="EMBL/GenBank/DDBJ databases">
        <authorList>
            <person name="Zhirakovskaya E."/>
        </authorList>
    </citation>
    <scope>NUCLEOTIDE SEQUENCE</scope>
</reference>
<feature type="domain" description="Phosphatidate phosphatase APP1 catalytic" evidence="1">
    <location>
        <begin position="183"/>
        <end position="332"/>
    </location>
</feature>
<dbReference type="GO" id="GO:0030479">
    <property type="term" value="C:actin cortical patch"/>
    <property type="evidence" value="ECO:0007669"/>
    <property type="project" value="TreeGrafter"/>
</dbReference>
<dbReference type="Pfam" id="PF09949">
    <property type="entry name" value="APP1_cat"/>
    <property type="match status" value="1"/>
</dbReference>
<name>A0A3B0ZWB4_9ZZZZ</name>
<dbReference type="InterPro" id="IPR036412">
    <property type="entry name" value="HAD-like_sf"/>
</dbReference>
<dbReference type="GO" id="GO:0008195">
    <property type="term" value="F:phosphatidate phosphatase activity"/>
    <property type="evidence" value="ECO:0007669"/>
    <property type="project" value="InterPro"/>
</dbReference>
<proteinExistence type="predicted"/>
<organism evidence="2">
    <name type="scientific">hydrothermal vent metagenome</name>
    <dbReference type="NCBI Taxonomy" id="652676"/>
    <lineage>
        <taxon>unclassified sequences</taxon>
        <taxon>metagenomes</taxon>
        <taxon>ecological metagenomes</taxon>
    </lineage>
</organism>
<dbReference type="EMBL" id="UOFR01000013">
    <property type="protein sequence ID" value="VAW91647.1"/>
    <property type="molecule type" value="Genomic_DNA"/>
</dbReference>
<evidence type="ECO:0000313" key="2">
    <source>
        <dbReference type="EMBL" id="VAW91647.1"/>
    </source>
</evidence>
<dbReference type="AlphaFoldDB" id="A0A3B0ZWB4"/>
<dbReference type="InterPro" id="IPR052935">
    <property type="entry name" value="Mg2+_PAP"/>
</dbReference>